<dbReference type="AlphaFoldDB" id="A0A841C7W2"/>
<evidence type="ECO:0000313" key="2">
    <source>
        <dbReference type="Proteomes" id="UP000562464"/>
    </source>
</evidence>
<comment type="caution">
    <text evidence="1">The sequence shown here is derived from an EMBL/GenBank/DDBJ whole genome shotgun (WGS) entry which is preliminary data.</text>
</comment>
<evidence type="ECO:0000313" key="1">
    <source>
        <dbReference type="EMBL" id="MBB5888575.1"/>
    </source>
</evidence>
<protein>
    <recommendedName>
        <fullName evidence="3">FCP1 homology domain-containing protein</fullName>
    </recommendedName>
</protein>
<accession>A0A841C7W2</accession>
<dbReference type="Pfam" id="PF18143">
    <property type="entry name" value="HAD_SAK_2"/>
    <property type="match status" value="1"/>
</dbReference>
<organism evidence="1 2">
    <name type="scientific">Lactovum miscens</name>
    <dbReference type="NCBI Taxonomy" id="190387"/>
    <lineage>
        <taxon>Bacteria</taxon>
        <taxon>Bacillati</taxon>
        <taxon>Bacillota</taxon>
        <taxon>Bacilli</taxon>
        <taxon>Lactobacillales</taxon>
        <taxon>Streptococcaceae</taxon>
        <taxon>Lactovum</taxon>
    </lineage>
</organism>
<sequence>MLYILLDIDGTILPTHISDKSHPSTKISLDISETNLPLSLYEDITNELVKISHSNHVKIIMCSSWGETSIQIAQYLGIKSDEYLVFFNDNPKQWYKWQSIVNFCETHPKDKIILCDDLASYEVTRHKPHNLIKIFQPNPQDGLTMKDLHKIWKFVNKQK</sequence>
<dbReference type="Proteomes" id="UP000562464">
    <property type="component" value="Unassembled WGS sequence"/>
</dbReference>
<dbReference type="EMBL" id="JACHHV010000030">
    <property type="protein sequence ID" value="MBB5888575.1"/>
    <property type="molecule type" value="Genomic_DNA"/>
</dbReference>
<gene>
    <name evidence="1" type="ORF">HNQ37_001476</name>
</gene>
<reference evidence="1 2" key="1">
    <citation type="submission" date="2020-08" db="EMBL/GenBank/DDBJ databases">
        <title>Genomic Encyclopedia of Type Strains, Phase IV (KMG-IV): sequencing the most valuable type-strain genomes for metagenomic binning, comparative biology and taxonomic classification.</title>
        <authorList>
            <person name="Goeker M."/>
        </authorList>
    </citation>
    <scope>NUCLEOTIDE SEQUENCE [LARGE SCALE GENOMIC DNA]</scope>
    <source>
        <strain evidence="1 2">DSM 14925</strain>
    </source>
</reference>
<keyword evidence="2" id="KW-1185">Reference proteome</keyword>
<name>A0A841C7W2_9LACT</name>
<dbReference type="RefSeq" id="WP_183540760.1">
    <property type="nucleotide sequence ID" value="NZ_JACHHV010000030.1"/>
</dbReference>
<proteinExistence type="predicted"/>
<evidence type="ECO:0008006" key="3">
    <source>
        <dbReference type="Google" id="ProtNLM"/>
    </source>
</evidence>